<comment type="subcellular location">
    <subcellularLocation>
        <location evidence="1">Membrane</location>
        <topology evidence="1">Multi-pass membrane protein</topology>
    </subcellularLocation>
</comment>
<proteinExistence type="inferred from homology"/>
<reference evidence="9 10" key="1">
    <citation type="submission" date="2016-02" db="EMBL/GenBank/DDBJ databases">
        <title>Complete genome sequence of Halocynthiibacter arcticus PAMC 20958t from arctic marine sediment.</title>
        <authorList>
            <person name="Lee Y.M."/>
            <person name="Baek K."/>
            <person name="Lee H.K."/>
            <person name="Shin S.C."/>
        </authorList>
    </citation>
    <scope>NUCLEOTIDE SEQUENCE [LARGE SCALE GENOMIC DNA]</scope>
    <source>
        <strain evidence="9">PAMC 20958</strain>
    </source>
</reference>
<keyword evidence="4" id="KW-0472">Membrane</keyword>
<organism evidence="9 10">
    <name type="scientific">Falsihalocynthiibacter arcticus</name>
    <dbReference type="NCBI Taxonomy" id="1579316"/>
    <lineage>
        <taxon>Bacteria</taxon>
        <taxon>Pseudomonadati</taxon>
        <taxon>Pseudomonadota</taxon>
        <taxon>Alphaproteobacteria</taxon>
        <taxon>Rhodobacterales</taxon>
        <taxon>Roseobacteraceae</taxon>
        <taxon>Falsihalocynthiibacter</taxon>
    </lineage>
</organism>
<comment type="similarity">
    <text evidence="6">Belongs to the methyl-accepting chemotaxis (MCP) protein family.</text>
</comment>
<dbReference type="EMBL" id="CP014327">
    <property type="protein sequence ID" value="AML52765.1"/>
    <property type="molecule type" value="Genomic_DNA"/>
</dbReference>
<protein>
    <submittedName>
        <fullName evidence="9">Chemotaxis protein</fullName>
    </submittedName>
</protein>
<dbReference type="GO" id="GO:0004888">
    <property type="term" value="F:transmembrane signaling receptor activity"/>
    <property type="evidence" value="ECO:0007669"/>
    <property type="project" value="InterPro"/>
</dbReference>
<dbReference type="Proteomes" id="UP000070371">
    <property type="component" value="Chromosome"/>
</dbReference>
<dbReference type="Gene3D" id="1.10.287.950">
    <property type="entry name" value="Methyl-accepting chemotaxis protein"/>
    <property type="match status" value="1"/>
</dbReference>
<dbReference type="SMART" id="SM00283">
    <property type="entry name" value="MA"/>
    <property type="match status" value="1"/>
</dbReference>
<keyword evidence="2" id="KW-0812">Transmembrane</keyword>
<gene>
    <name evidence="9" type="ORF">RC74_17200</name>
</gene>
<evidence type="ECO:0000313" key="10">
    <source>
        <dbReference type="Proteomes" id="UP000070371"/>
    </source>
</evidence>
<name>A0A126V481_9RHOB</name>
<dbReference type="PANTHER" id="PTHR32089:SF119">
    <property type="entry name" value="METHYL-ACCEPTING CHEMOTAXIS PROTEIN CTPL"/>
    <property type="match status" value="1"/>
</dbReference>
<evidence type="ECO:0000256" key="5">
    <source>
        <dbReference type="ARBA" id="ARBA00023224"/>
    </source>
</evidence>
<sequence length="469" mass="50334">MIPAPEFVNGQAVDSRISTLSRTASALGYEIVDIAGFLDLINEKTHSQLGTLAEVRKGAARVSEANSAVLLAVKKVSDASFQMNGAVETSMADIRKTSGQTKDVAEWVQTIDERMTTVEATLLGVQENNDAIAKIARQVNILAINAKIEAARAGDAGRGFAVVAEAINELSHKTAAAAAGISDNITSLSGWIGSMKTEAGGISEKATSVLTGAELTDTALTGISESVKLSMAQASQIAADAENVRAAGQEFEPSFNLIGGSVEEAAEGISQAFTRVQALIDRSESIVQTTVEMGGTSDDISFINLVKERATMVSNTFEAGIIEGAIGMSQLFDQTYSDIAGTNPVQKMAPFTSFMDRVLPIIQEEVLTFDERIVFCACVDRNGYLPTHNKKFSQKPSHDPAWNTANCRNRRIFDDRVGLKSGNNKEPFLLQVYRRDMGGGEFTMMKDLSAPIIVQGRLWGGIRIAYNFK</sequence>
<feature type="domain" description="Methyl-accepting transducer" evidence="8">
    <location>
        <begin position="23"/>
        <end position="259"/>
    </location>
</feature>
<dbReference type="SUPFAM" id="SSF58104">
    <property type="entry name" value="Methyl-accepting chemotaxis protein (MCP) signaling domain"/>
    <property type="match status" value="1"/>
</dbReference>
<dbReference type="PROSITE" id="PS50111">
    <property type="entry name" value="CHEMOTAXIS_TRANSDUC_2"/>
    <property type="match status" value="1"/>
</dbReference>
<dbReference type="OrthoDB" id="2489132at2"/>
<evidence type="ECO:0000256" key="2">
    <source>
        <dbReference type="ARBA" id="ARBA00022692"/>
    </source>
</evidence>
<dbReference type="AlphaFoldDB" id="A0A126V481"/>
<accession>A0A126V481</accession>
<dbReference type="GO" id="GO:0006935">
    <property type="term" value="P:chemotaxis"/>
    <property type="evidence" value="ECO:0007669"/>
    <property type="project" value="InterPro"/>
</dbReference>
<dbReference type="PRINTS" id="PR00260">
    <property type="entry name" value="CHEMTRNSDUCR"/>
</dbReference>
<evidence type="ECO:0000256" key="6">
    <source>
        <dbReference type="ARBA" id="ARBA00029447"/>
    </source>
</evidence>
<evidence type="ECO:0000256" key="4">
    <source>
        <dbReference type="ARBA" id="ARBA00023136"/>
    </source>
</evidence>
<evidence type="ECO:0000256" key="3">
    <source>
        <dbReference type="ARBA" id="ARBA00022989"/>
    </source>
</evidence>
<evidence type="ECO:0000256" key="1">
    <source>
        <dbReference type="ARBA" id="ARBA00004141"/>
    </source>
</evidence>
<keyword evidence="5 7" id="KW-0807">Transducer</keyword>
<keyword evidence="10" id="KW-1185">Reference proteome</keyword>
<dbReference type="STRING" id="1579316.RC74_17200"/>
<dbReference type="GO" id="GO:0016020">
    <property type="term" value="C:membrane"/>
    <property type="evidence" value="ECO:0007669"/>
    <property type="project" value="UniProtKB-SubCell"/>
</dbReference>
<evidence type="ECO:0000313" key="9">
    <source>
        <dbReference type="EMBL" id="AML52765.1"/>
    </source>
</evidence>
<dbReference type="GO" id="GO:0007165">
    <property type="term" value="P:signal transduction"/>
    <property type="evidence" value="ECO:0007669"/>
    <property type="project" value="UniProtKB-KW"/>
</dbReference>
<dbReference type="InterPro" id="IPR004089">
    <property type="entry name" value="MCPsignal_dom"/>
</dbReference>
<evidence type="ECO:0000259" key="8">
    <source>
        <dbReference type="PROSITE" id="PS50111"/>
    </source>
</evidence>
<dbReference type="RefSeq" id="WP_039003602.1">
    <property type="nucleotide sequence ID" value="NZ_CP014327.1"/>
</dbReference>
<dbReference type="PANTHER" id="PTHR32089">
    <property type="entry name" value="METHYL-ACCEPTING CHEMOTAXIS PROTEIN MCPB"/>
    <property type="match status" value="1"/>
</dbReference>
<keyword evidence="3" id="KW-1133">Transmembrane helix</keyword>
<evidence type="ECO:0000256" key="7">
    <source>
        <dbReference type="PROSITE-ProRule" id="PRU00284"/>
    </source>
</evidence>
<dbReference type="KEGG" id="hat:RC74_17200"/>
<dbReference type="InterPro" id="IPR004090">
    <property type="entry name" value="Chemotax_Me-accpt_rcpt"/>
</dbReference>
<dbReference type="Pfam" id="PF00015">
    <property type="entry name" value="MCPsignal"/>
    <property type="match status" value="1"/>
</dbReference>